<reference evidence="2" key="2">
    <citation type="journal article" date="2023" name="IMA Fungus">
        <title>Comparative genomic study of the Penicillium genus elucidates a diverse pangenome and 15 lateral gene transfer events.</title>
        <authorList>
            <person name="Petersen C."/>
            <person name="Sorensen T."/>
            <person name="Nielsen M.R."/>
            <person name="Sondergaard T.E."/>
            <person name="Sorensen J.L."/>
            <person name="Fitzpatrick D.A."/>
            <person name="Frisvad J.C."/>
            <person name="Nielsen K.L."/>
        </authorList>
    </citation>
    <scope>NUCLEOTIDE SEQUENCE</scope>
    <source>
        <strain evidence="2">IBT 17660</strain>
    </source>
</reference>
<comment type="caution">
    <text evidence="2">The sequence shown here is derived from an EMBL/GenBank/DDBJ whole genome shotgun (WGS) entry which is preliminary data.</text>
</comment>
<evidence type="ECO:0000313" key="2">
    <source>
        <dbReference type="EMBL" id="KAJ5480013.1"/>
    </source>
</evidence>
<reference evidence="2" key="1">
    <citation type="submission" date="2022-12" db="EMBL/GenBank/DDBJ databases">
        <authorList>
            <person name="Petersen C."/>
        </authorList>
    </citation>
    <scope>NUCLEOTIDE SEQUENCE</scope>
    <source>
        <strain evidence="2">IBT 17660</strain>
    </source>
</reference>
<dbReference type="EMBL" id="JAPWDO010000003">
    <property type="protein sequence ID" value="KAJ5480013.1"/>
    <property type="molecule type" value="Genomic_DNA"/>
</dbReference>
<gene>
    <name evidence="2" type="ORF">N7530_005522</name>
</gene>
<keyword evidence="1" id="KW-1133">Transmembrane helix</keyword>
<keyword evidence="1" id="KW-0472">Membrane</keyword>
<accession>A0A9W9X0A2</accession>
<keyword evidence="1" id="KW-0812">Transmembrane</keyword>
<protein>
    <submittedName>
        <fullName evidence="2">Uncharacterized protein</fullName>
    </submittedName>
</protein>
<dbReference type="Proteomes" id="UP001147760">
    <property type="component" value="Unassembled WGS sequence"/>
</dbReference>
<name>A0A9W9X0A2_9EURO</name>
<keyword evidence="3" id="KW-1185">Reference proteome</keyword>
<evidence type="ECO:0000256" key="1">
    <source>
        <dbReference type="SAM" id="Phobius"/>
    </source>
</evidence>
<sequence length="113" mass="12827">MPQKGKLEKRPTCTKYKWEPSWSTGKLGAKMIRLIFCGFWMAFGMVVFSAAIMWCVEPSDHARATSIDNLYGAGGFKPEIERVDRVDSDPLKSQTRKSEHRPRVSIYLLPSAC</sequence>
<feature type="transmembrane region" description="Helical" evidence="1">
    <location>
        <begin position="34"/>
        <end position="54"/>
    </location>
</feature>
<proteinExistence type="predicted"/>
<dbReference type="AlphaFoldDB" id="A0A9W9X0A2"/>
<organism evidence="2 3">
    <name type="scientific">Penicillium desertorum</name>
    <dbReference type="NCBI Taxonomy" id="1303715"/>
    <lineage>
        <taxon>Eukaryota</taxon>
        <taxon>Fungi</taxon>
        <taxon>Dikarya</taxon>
        <taxon>Ascomycota</taxon>
        <taxon>Pezizomycotina</taxon>
        <taxon>Eurotiomycetes</taxon>
        <taxon>Eurotiomycetidae</taxon>
        <taxon>Eurotiales</taxon>
        <taxon>Aspergillaceae</taxon>
        <taxon>Penicillium</taxon>
    </lineage>
</organism>
<evidence type="ECO:0000313" key="3">
    <source>
        <dbReference type="Proteomes" id="UP001147760"/>
    </source>
</evidence>